<comment type="caution">
    <text evidence="2">The sequence shown here is derived from an EMBL/GenBank/DDBJ whole genome shotgun (WGS) entry which is preliminary data.</text>
</comment>
<keyword evidence="3" id="KW-1185">Reference proteome</keyword>
<organism evidence="2 3">
    <name type="scientific">Gymnopilus junonius</name>
    <name type="common">Spectacular rustgill mushroom</name>
    <name type="synonym">Gymnopilus spectabilis subsp. junonius</name>
    <dbReference type="NCBI Taxonomy" id="109634"/>
    <lineage>
        <taxon>Eukaryota</taxon>
        <taxon>Fungi</taxon>
        <taxon>Dikarya</taxon>
        <taxon>Basidiomycota</taxon>
        <taxon>Agaricomycotina</taxon>
        <taxon>Agaricomycetes</taxon>
        <taxon>Agaricomycetidae</taxon>
        <taxon>Agaricales</taxon>
        <taxon>Agaricineae</taxon>
        <taxon>Hymenogastraceae</taxon>
        <taxon>Gymnopilus</taxon>
    </lineage>
</organism>
<protein>
    <submittedName>
        <fullName evidence="2">Uncharacterized protein</fullName>
    </submittedName>
</protein>
<feature type="compositionally biased region" description="Low complexity" evidence="1">
    <location>
        <begin position="130"/>
        <end position="146"/>
    </location>
</feature>
<evidence type="ECO:0000313" key="3">
    <source>
        <dbReference type="Proteomes" id="UP000724874"/>
    </source>
</evidence>
<feature type="region of interest" description="Disordered" evidence="1">
    <location>
        <begin position="124"/>
        <end position="146"/>
    </location>
</feature>
<evidence type="ECO:0000256" key="1">
    <source>
        <dbReference type="SAM" id="MobiDB-lite"/>
    </source>
</evidence>
<dbReference type="AlphaFoldDB" id="A0A9P5NY69"/>
<dbReference type="Proteomes" id="UP000724874">
    <property type="component" value="Unassembled WGS sequence"/>
</dbReference>
<proteinExistence type="predicted"/>
<name>A0A9P5NY69_GYMJU</name>
<sequence length="209" mass="21382">MNATLHPGLCSVLRAVSRLPETLTLSVVPTKSPSPVLVKTTSSQPPAMQIVTSTQSSECSVQMGNPLMTLRVLTKLQHLWYLSSQLELSRFWQPGCASIAIGQAVSDIVSDLCNVWDVGTPASTGAGKVGSTSTGKTAASSGSAASLTTGNANASTCAMNTPAATNMAPSSSSTSLALTTSTTSSLNGKPADEILNAKLLILGTSIKEK</sequence>
<dbReference type="EMBL" id="JADNYJ010000006">
    <property type="protein sequence ID" value="KAF8910448.1"/>
    <property type="molecule type" value="Genomic_DNA"/>
</dbReference>
<evidence type="ECO:0000313" key="2">
    <source>
        <dbReference type="EMBL" id="KAF8910448.1"/>
    </source>
</evidence>
<gene>
    <name evidence="2" type="ORF">CPB84DRAFT_1743320</name>
</gene>
<accession>A0A9P5NY69</accession>
<reference evidence="2" key="1">
    <citation type="submission" date="2020-11" db="EMBL/GenBank/DDBJ databases">
        <authorList>
            <consortium name="DOE Joint Genome Institute"/>
            <person name="Ahrendt S."/>
            <person name="Riley R."/>
            <person name="Andreopoulos W."/>
            <person name="LaButti K."/>
            <person name="Pangilinan J."/>
            <person name="Ruiz-duenas F.J."/>
            <person name="Barrasa J.M."/>
            <person name="Sanchez-Garcia M."/>
            <person name="Camarero S."/>
            <person name="Miyauchi S."/>
            <person name="Serrano A."/>
            <person name="Linde D."/>
            <person name="Babiker R."/>
            <person name="Drula E."/>
            <person name="Ayuso-Fernandez I."/>
            <person name="Pacheco R."/>
            <person name="Padilla G."/>
            <person name="Ferreira P."/>
            <person name="Barriuso J."/>
            <person name="Kellner H."/>
            <person name="Castanera R."/>
            <person name="Alfaro M."/>
            <person name="Ramirez L."/>
            <person name="Pisabarro A.G."/>
            <person name="Kuo A."/>
            <person name="Tritt A."/>
            <person name="Lipzen A."/>
            <person name="He G."/>
            <person name="Yan M."/>
            <person name="Ng V."/>
            <person name="Cullen D."/>
            <person name="Martin F."/>
            <person name="Rosso M.-N."/>
            <person name="Henrissat B."/>
            <person name="Hibbett D."/>
            <person name="Martinez A.T."/>
            <person name="Grigoriev I.V."/>
        </authorList>
    </citation>
    <scope>NUCLEOTIDE SEQUENCE</scope>
    <source>
        <strain evidence="2">AH 44721</strain>
    </source>
</reference>